<dbReference type="PANTHER" id="PTHR23359">
    <property type="entry name" value="NUCLEOTIDE KINASE"/>
    <property type="match status" value="1"/>
</dbReference>
<keyword evidence="2" id="KW-0547">Nucleotide-binding</keyword>
<dbReference type="Proteomes" id="UP000266743">
    <property type="component" value="Chromosome 10"/>
</dbReference>
<dbReference type="PROSITE" id="PS00113">
    <property type="entry name" value="ADENYLATE_KINASE"/>
    <property type="match status" value="1"/>
</dbReference>
<reference evidence="5" key="1">
    <citation type="submission" date="2018-09" db="EMBL/GenBank/DDBJ databases">
        <title>whole genome sequence of T. equiperdum IVM-t1 strain.</title>
        <authorList>
            <person name="Suganuma K."/>
        </authorList>
    </citation>
    <scope>NUCLEOTIDE SEQUENCE [LARGE SCALE GENOMIC DNA]</scope>
    <source>
        <strain evidence="5">IVM-t1</strain>
    </source>
</reference>
<organism evidence="5">
    <name type="scientific">Trypanosoma brucei equiperdum</name>
    <dbReference type="NCBI Taxonomy" id="630700"/>
    <lineage>
        <taxon>Eukaryota</taxon>
        <taxon>Discoba</taxon>
        <taxon>Euglenozoa</taxon>
        <taxon>Kinetoplastea</taxon>
        <taxon>Metakinetoplastina</taxon>
        <taxon>Trypanosomatida</taxon>
        <taxon>Trypanosomatidae</taxon>
        <taxon>Trypanosoma</taxon>
    </lineage>
</organism>
<dbReference type="InterPro" id="IPR000850">
    <property type="entry name" value="Adenylat/UMP-CMP_kin"/>
</dbReference>
<dbReference type="InterPro" id="IPR033690">
    <property type="entry name" value="Adenylat_kinase_CS"/>
</dbReference>
<comment type="similarity">
    <text evidence="4">Belongs to the adenylate kinase family.</text>
</comment>
<dbReference type="Gene3D" id="3.40.50.300">
    <property type="entry name" value="P-loop containing nucleotide triphosphate hydrolases"/>
    <property type="match status" value="1"/>
</dbReference>
<dbReference type="CDD" id="cd01428">
    <property type="entry name" value="ADK"/>
    <property type="match status" value="1"/>
</dbReference>
<evidence type="ECO:0000256" key="4">
    <source>
        <dbReference type="RuleBase" id="RU003330"/>
    </source>
</evidence>
<dbReference type="Pfam" id="PF00406">
    <property type="entry name" value="ADK"/>
    <property type="match status" value="1"/>
</dbReference>
<dbReference type="EMBL" id="QSBY01000010">
    <property type="protein sequence ID" value="RHW68717.1"/>
    <property type="molecule type" value="Genomic_DNA"/>
</dbReference>
<sequence length="215" mass="24338">MGLHILLFGAPGCGKGTASEFLVRRYDFIHVSTGNLLREEVKKGSAIGRQVEGLMSEGQLIPDHVVVAMIINRLQRPDTKGRGILLDGFPRTRAQAETLAANGFKVDAMIFIDVDEIKLEERCVFRRLDPVTGRIYNLKSDPSPQEIMGRLLIRSDDNREKHRRRMQVYLKQKASLMEYYRGRVLEVDGNPPLPVVLKSVATKVDELLRIEKSKL</sequence>
<dbReference type="HAMAP" id="MF_00235">
    <property type="entry name" value="Adenylate_kinase_Adk"/>
    <property type="match status" value="1"/>
</dbReference>
<evidence type="ECO:0000256" key="2">
    <source>
        <dbReference type="ARBA" id="ARBA00022741"/>
    </source>
</evidence>
<gene>
    <name evidence="5" type="ORF">DPX39_100063000</name>
</gene>
<comment type="caution">
    <text evidence="5">The sequence shown here is derived from an EMBL/GenBank/DDBJ whole genome shotgun (WGS) entry which is preliminary data.</text>
</comment>
<keyword evidence="1 4" id="KW-0808">Transferase</keyword>
<dbReference type="GO" id="GO:0005524">
    <property type="term" value="F:ATP binding"/>
    <property type="evidence" value="ECO:0007669"/>
    <property type="project" value="InterPro"/>
</dbReference>
<proteinExistence type="inferred from homology"/>
<dbReference type="AlphaFoldDB" id="A0A3L6L0J4"/>
<evidence type="ECO:0000256" key="1">
    <source>
        <dbReference type="ARBA" id="ARBA00022679"/>
    </source>
</evidence>
<name>A0A3L6L0J4_9TRYP</name>
<dbReference type="PRINTS" id="PR00094">
    <property type="entry name" value="ADENYLTKNASE"/>
</dbReference>
<evidence type="ECO:0000313" key="5">
    <source>
        <dbReference type="EMBL" id="RHW68717.1"/>
    </source>
</evidence>
<dbReference type="InterPro" id="IPR027417">
    <property type="entry name" value="P-loop_NTPase"/>
</dbReference>
<evidence type="ECO:0000256" key="3">
    <source>
        <dbReference type="ARBA" id="ARBA00022777"/>
    </source>
</evidence>
<dbReference type="InterPro" id="IPR006259">
    <property type="entry name" value="Adenyl_kin_sub"/>
</dbReference>
<keyword evidence="3 4" id="KW-0418">Kinase</keyword>
<dbReference type="SUPFAM" id="SSF52540">
    <property type="entry name" value="P-loop containing nucleoside triphosphate hydrolases"/>
    <property type="match status" value="1"/>
</dbReference>
<dbReference type="NCBIfam" id="TIGR01351">
    <property type="entry name" value="adk"/>
    <property type="match status" value="1"/>
</dbReference>
<protein>
    <submittedName>
        <fullName evidence="5">Adenylate kinase</fullName>
    </submittedName>
</protein>
<accession>A0A3L6L0J4</accession>
<dbReference type="GO" id="GO:0004017">
    <property type="term" value="F:AMP kinase activity"/>
    <property type="evidence" value="ECO:0007669"/>
    <property type="project" value="InterPro"/>
</dbReference>